<protein>
    <submittedName>
        <fullName evidence="1">Uncharacterized protein</fullName>
    </submittedName>
</protein>
<dbReference type="AlphaFoldDB" id="A0A0A9EP33"/>
<reference evidence="1" key="2">
    <citation type="journal article" date="2015" name="Data Brief">
        <title>Shoot transcriptome of the giant reed, Arundo donax.</title>
        <authorList>
            <person name="Barrero R.A."/>
            <person name="Guerrero F.D."/>
            <person name="Moolhuijzen P."/>
            <person name="Goolsby J.A."/>
            <person name="Tidwell J."/>
            <person name="Bellgard S.E."/>
            <person name="Bellgard M.I."/>
        </authorList>
    </citation>
    <scope>NUCLEOTIDE SEQUENCE</scope>
    <source>
        <tissue evidence="1">Shoot tissue taken approximately 20 cm above the soil surface</tissue>
    </source>
</reference>
<organism evidence="1">
    <name type="scientific">Arundo donax</name>
    <name type="common">Giant reed</name>
    <name type="synonym">Donax arundinaceus</name>
    <dbReference type="NCBI Taxonomy" id="35708"/>
    <lineage>
        <taxon>Eukaryota</taxon>
        <taxon>Viridiplantae</taxon>
        <taxon>Streptophyta</taxon>
        <taxon>Embryophyta</taxon>
        <taxon>Tracheophyta</taxon>
        <taxon>Spermatophyta</taxon>
        <taxon>Magnoliopsida</taxon>
        <taxon>Liliopsida</taxon>
        <taxon>Poales</taxon>
        <taxon>Poaceae</taxon>
        <taxon>PACMAD clade</taxon>
        <taxon>Arundinoideae</taxon>
        <taxon>Arundineae</taxon>
        <taxon>Arundo</taxon>
    </lineage>
</organism>
<sequence>MRLWRAVMSLSQGHLWRRLWWMRRRMLG</sequence>
<accession>A0A0A9EP33</accession>
<reference evidence="1" key="1">
    <citation type="submission" date="2014-09" db="EMBL/GenBank/DDBJ databases">
        <authorList>
            <person name="Magalhaes I.L.F."/>
            <person name="Oliveira U."/>
            <person name="Santos F.R."/>
            <person name="Vidigal T.H.D.A."/>
            <person name="Brescovit A.D."/>
            <person name="Santos A.J."/>
        </authorList>
    </citation>
    <scope>NUCLEOTIDE SEQUENCE</scope>
    <source>
        <tissue evidence="1">Shoot tissue taken approximately 20 cm above the soil surface</tissue>
    </source>
</reference>
<dbReference type="EMBL" id="GBRH01200093">
    <property type="protein sequence ID" value="JAD97802.1"/>
    <property type="molecule type" value="Transcribed_RNA"/>
</dbReference>
<proteinExistence type="predicted"/>
<evidence type="ECO:0000313" key="1">
    <source>
        <dbReference type="EMBL" id="JAD97802.1"/>
    </source>
</evidence>
<name>A0A0A9EP33_ARUDO</name>